<dbReference type="PANTHER" id="PTHR43798">
    <property type="entry name" value="MONOACYLGLYCEROL LIPASE"/>
    <property type="match status" value="1"/>
</dbReference>
<dbReference type="Gene3D" id="3.40.50.1820">
    <property type="entry name" value="alpha/beta hydrolase"/>
    <property type="match status" value="1"/>
</dbReference>
<gene>
    <name evidence="2" type="ORF">SAMN04488242_1664</name>
</gene>
<dbReference type="OrthoDB" id="63962at2"/>
<dbReference type="SUPFAM" id="SSF53474">
    <property type="entry name" value="alpha/beta-Hydrolases"/>
    <property type="match status" value="1"/>
</dbReference>
<organism evidence="2 3">
    <name type="scientific">Tessaracoccus oleiagri</name>
    <dbReference type="NCBI Taxonomy" id="686624"/>
    <lineage>
        <taxon>Bacteria</taxon>
        <taxon>Bacillati</taxon>
        <taxon>Actinomycetota</taxon>
        <taxon>Actinomycetes</taxon>
        <taxon>Propionibacteriales</taxon>
        <taxon>Propionibacteriaceae</taxon>
        <taxon>Tessaracoccus</taxon>
    </lineage>
</organism>
<evidence type="ECO:0000313" key="3">
    <source>
        <dbReference type="Proteomes" id="UP000199475"/>
    </source>
</evidence>
<reference evidence="2 3" key="1">
    <citation type="submission" date="2016-10" db="EMBL/GenBank/DDBJ databases">
        <authorList>
            <person name="de Groot N.N."/>
        </authorList>
    </citation>
    <scope>NUCLEOTIDE SEQUENCE [LARGE SCALE GENOMIC DNA]</scope>
    <source>
        <strain evidence="2 3">CGMCC 1.9159</strain>
    </source>
</reference>
<dbReference type="InterPro" id="IPR050266">
    <property type="entry name" value="AB_hydrolase_sf"/>
</dbReference>
<feature type="domain" description="AB hydrolase-1" evidence="1">
    <location>
        <begin position="32"/>
        <end position="133"/>
    </location>
</feature>
<dbReference type="GO" id="GO:0003824">
    <property type="term" value="F:catalytic activity"/>
    <property type="evidence" value="ECO:0007669"/>
    <property type="project" value="UniProtKB-ARBA"/>
</dbReference>
<name>A0A1G9KJJ8_9ACTN</name>
<dbReference type="Proteomes" id="UP000199475">
    <property type="component" value="Unassembled WGS sequence"/>
</dbReference>
<proteinExistence type="predicted"/>
<keyword evidence="3" id="KW-1185">Reference proteome</keyword>
<dbReference type="PRINTS" id="PR00111">
    <property type="entry name" value="ABHYDROLASE"/>
</dbReference>
<dbReference type="STRING" id="686624.SAMN04488242_1664"/>
<dbReference type="AlphaFoldDB" id="A0A1G9KJJ8"/>
<dbReference type="EMBL" id="FNGP01000003">
    <property type="protein sequence ID" value="SDL49694.1"/>
    <property type="molecule type" value="Genomic_DNA"/>
</dbReference>
<dbReference type="InterPro" id="IPR000073">
    <property type="entry name" value="AB_hydrolase_1"/>
</dbReference>
<dbReference type="InterPro" id="IPR029058">
    <property type="entry name" value="AB_hydrolase_fold"/>
</dbReference>
<protein>
    <submittedName>
        <fullName evidence="2">Pimeloyl-ACP methyl ester carboxylesterase</fullName>
    </submittedName>
</protein>
<evidence type="ECO:0000313" key="2">
    <source>
        <dbReference type="EMBL" id="SDL49694.1"/>
    </source>
</evidence>
<dbReference type="Pfam" id="PF00561">
    <property type="entry name" value="Abhydrolase_1"/>
    <property type="match status" value="1"/>
</dbReference>
<dbReference type="PANTHER" id="PTHR43798:SF33">
    <property type="entry name" value="HYDROLASE, PUTATIVE (AFU_ORTHOLOGUE AFUA_2G14860)-RELATED"/>
    <property type="match status" value="1"/>
</dbReference>
<sequence>MSETIQQSYRLEEVPGGLHFGLWEPEAEPVGTIVAIHGVTSSHRAFATVARALPEYRIVAPDLRGRGRSNALPRPYGMARHADDVAEVLDHLGIERALPVGHSMGAFVAVVLAHRHPRFMDRLVLVDGGMPLELPAGVAPDESIAAILGPAAERLSMTFASPEEYRDLWRAHPAFPQPWSDDVTGYIDYDLDGEAAPFRPATKFAALEEDTIDLAETDGALMAAIEALAVPALFLQAERGMLDQPTGLFRDEYLARWVERVPNLTSRKVEGINHYTIVFDPPGVEAIVRAVKEGT</sequence>
<dbReference type="GO" id="GO:0016020">
    <property type="term" value="C:membrane"/>
    <property type="evidence" value="ECO:0007669"/>
    <property type="project" value="TreeGrafter"/>
</dbReference>
<accession>A0A1G9KJJ8</accession>
<evidence type="ECO:0000259" key="1">
    <source>
        <dbReference type="Pfam" id="PF00561"/>
    </source>
</evidence>
<dbReference type="RefSeq" id="WP_093250962.1">
    <property type="nucleotide sequence ID" value="NZ_FNGP01000003.1"/>
</dbReference>